<evidence type="ECO:0000256" key="9">
    <source>
        <dbReference type="RuleBase" id="RU003500"/>
    </source>
</evidence>
<dbReference type="PROSITE" id="PS00246">
    <property type="entry name" value="WNT1"/>
    <property type="match status" value="1"/>
</dbReference>
<keyword evidence="10" id="KW-0732">Signal</keyword>
<keyword evidence="8" id="KW-0449">Lipoprotein</keyword>
<evidence type="ECO:0000256" key="2">
    <source>
        <dbReference type="ARBA" id="ARBA00005683"/>
    </source>
</evidence>
<keyword evidence="4" id="KW-0964">Secreted</keyword>
<dbReference type="GO" id="GO:0045165">
    <property type="term" value="P:cell fate commitment"/>
    <property type="evidence" value="ECO:0007669"/>
    <property type="project" value="TreeGrafter"/>
</dbReference>
<organism evidence="11">
    <name type="scientific">Terebratalia transversa</name>
    <name type="common">Transverse lampshell</name>
    <dbReference type="NCBI Taxonomy" id="34513"/>
    <lineage>
        <taxon>Eukaryota</taxon>
        <taxon>Metazoa</taxon>
        <taxon>Spiralia</taxon>
        <taxon>Lophotrochozoa</taxon>
        <taxon>Brachiopoda</taxon>
        <taxon>Rhynchonelliformea</taxon>
        <taxon>Rhynchonellata</taxon>
        <taxon>Terebratellidina</taxon>
        <taxon>Laqueoidea</taxon>
        <taxon>Laqueidae</taxon>
        <taxon>Terebratalia</taxon>
    </lineage>
</organism>
<dbReference type="GO" id="GO:0005615">
    <property type="term" value="C:extracellular space"/>
    <property type="evidence" value="ECO:0007669"/>
    <property type="project" value="TreeGrafter"/>
</dbReference>
<feature type="chain" id="PRO_5043873671" description="Protein Wnt" evidence="10">
    <location>
        <begin position="35"/>
        <end position="371"/>
    </location>
</feature>
<dbReference type="SMART" id="SM00097">
    <property type="entry name" value="WNT1"/>
    <property type="match status" value="1"/>
</dbReference>
<comment type="function">
    <text evidence="9">Ligand for members of the frizzled family of seven transmembrane receptors.</text>
</comment>
<evidence type="ECO:0000256" key="3">
    <source>
        <dbReference type="ARBA" id="ARBA00022473"/>
    </source>
</evidence>
<evidence type="ECO:0000256" key="5">
    <source>
        <dbReference type="ARBA" id="ARBA00022530"/>
    </source>
</evidence>
<dbReference type="InterPro" id="IPR018161">
    <property type="entry name" value="Wnt_CS"/>
</dbReference>
<reference evidence="11" key="1">
    <citation type="submission" date="2024-06" db="EMBL/GenBank/DDBJ databases">
        <title>Combinatorial Wnt signaling landscape during brachiopod anteroposterior patterning.</title>
        <authorList>
            <person name="Vellutini B.C."/>
            <person name="Martin-Duran J.M."/>
            <person name="Borve A."/>
            <person name="Hejnol A."/>
        </authorList>
    </citation>
    <scope>NUCLEOTIDE SEQUENCE</scope>
</reference>
<proteinExistence type="evidence at transcript level"/>
<dbReference type="GO" id="GO:0060070">
    <property type="term" value="P:canonical Wnt signaling pathway"/>
    <property type="evidence" value="ECO:0007669"/>
    <property type="project" value="TreeGrafter"/>
</dbReference>
<dbReference type="InterPro" id="IPR005817">
    <property type="entry name" value="Wnt"/>
</dbReference>
<dbReference type="Pfam" id="PF00110">
    <property type="entry name" value="wnt"/>
    <property type="match status" value="1"/>
</dbReference>
<sequence>MPIMMKCYPRRSSRKIHLLLFVWTLILLLKTSEAISIGSWMYLGMSSLTQPLHDSSTCNHIPFLVNQQQEVCKRNPQSMMCIGHGARKGISECQYQFKYERWNCTTHRSPSVFGKLLEKGTKETAFIHAIASAGVVHAVTLSCSDGNLTDCSCDMSLQGNTVEKNTNWRWGGCSDNIKYGLWFGQTFVDAPEITQHKNNRNVRNLVNLHNNKVGRQIIEENMAIRCRCHGVSGSCAVKSCWRSMPSFRKIGDVLKSKYESSIEVGPRSRKKLRRRQKRHRKIRIPDNMLVHMHRSPNFCQTDSRKGILGTRGRACEKYSDDGADSCTMLCCGRGYNTKVEKTVTRCHCKFYWCCKVKCKTCVTKQDVHTCK</sequence>
<dbReference type="PRINTS" id="PR01349">
    <property type="entry name" value="WNTPROTEIN"/>
</dbReference>
<evidence type="ECO:0000313" key="11">
    <source>
        <dbReference type="EMBL" id="XBK48600.1"/>
    </source>
</evidence>
<dbReference type="GO" id="GO:0030182">
    <property type="term" value="P:neuron differentiation"/>
    <property type="evidence" value="ECO:0007669"/>
    <property type="project" value="TreeGrafter"/>
</dbReference>
<evidence type="ECO:0000256" key="7">
    <source>
        <dbReference type="ARBA" id="ARBA00023157"/>
    </source>
</evidence>
<comment type="similarity">
    <text evidence="2 9">Belongs to the Wnt family.</text>
</comment>
<protein>
    <recommendedName>
        <fullName evidence="9">Protein Wnt</fullName>
    </recommendedName>
</protein>
<dbReference type="EMBL" id="PP860507">
    <property type="protein sequence ID" value="XBK48600.1"/>
    <property type="molecule type" value="mRNA"/>
</dbReference>
<keyword evidence="6 9" id="KW-0879">Wnt signaling pathway</keyword>
<dbReference type="PANTHER" id="PTHR12027">
    <property type="entry name" value="WNT RELATED"/>
    <property type="match status" value="1"/>
</dbReference>
<feature type="signal peptide" evidence="10">
    <location>
        <begin position="1"/>
        <end position="34"/>
    </location>
</feature>
<gene>
    <name evidence="11" type="primary">wnt16</name>
</gene>
<evidence type="ECO:0000256" key="6">
    <source>
        <dbReference type="ARBA" id="ARBA00022687"/>
    </source>
</evidence>
<dbReference type="GO" id="GO:0005125">
    <property type="term" value="F:cytokine activity"/>
    <property type="evidence" value="ECO:0007669"/>
    <property type="project" value="TreeGrafter"/>
</dbReference>
<accession>A0AAU7EAA5</accession>
<dbReference type="Gene3D" id="3.30.2460.20">
    <property type="match status" value="1"/>
</dbReference>
<evidence type="ECO:0000256" key="10">
    <source>
        <dbReference type="SAM" id="SignalP"/>
    </source>
</evidence>
<dbReference type="GO" id="GO:0005109">
    <property type="term" value="F:frizzled binding"/>
    <property type="evidence" value="ECO:0007669"/>
    <property type="project" value="TreeGrafter"/>
</dbReference>
<evidence type="ECO:0000256" key="4">
    <source>
        <dbReference type="ARBA" id="ARBA00022525"/>
    </source>
</evidence>
<comment type="subcellular location">
    <subcellularLocation>
        <location evidence="1 9">Secreted</location>
        <location evidence="1 9">Extracellular space</location>
        <location evidence="1 9">Extracellular matrix</location>
    </subcellularLocation>
</comment>
<dbReference type="FunFam" id="3.30.2460.20:FF:000001">
    <property type="entry name" value="Wnt homolog"/>
    <property type="match status" value="1"/>
</dbReference>
<dbReference type="CDD" id="cd19344">
    <property type="entry name" value="Wnt_Wnt16"/>
    <property type="match status" value="1"/>
</dbReference>
<evidence type="ECO:0000256" key="1">
    <source>
        <dbReference type="ARBA" id="ARBA00004498"/>
    </source>
</evidence>
<evidence type="ECO:0000256" key="8">
    <source>
        <dbReference type="ARBA" id="ARBA00023288"/>
    </source>
</evidence>
<keyword evidence="7" id="KW-1015">Disulfide bond</keyword>
<keyword evidence="5" id="KW-0272">Extracellular matrix</keyword>
<dbReference type="AlphaFoldDB" id="A0AAU7EAA5"/>
<dbReference type="InterPro" id="IPR043158">
    <property type="entry name" value="Wnt_C"/>
</dbReference>
<dbReference type="PANTHER" id="PTHR12027:SF70">
    <property type="entry name" value="PROTEIN WNT-16"/>
    <property type="match status" value="1"/>
</dbReference>
<name>A0AAU7EAA5_TERTR</name>
<keyword evidence="3 9" id="KW-0217">Developmental protein</keyword>